<name>A0A9W8JFM5_9AGAR</name>
<dbReference type="EMBL" id="JANBPK010000853">
    <property type="protein sequence ID" value="KAJ2929950.1"/>
    <property type="molecule type" value="Genomic_DNA"/>
</dbReference>
<accession>A0A9W8JFM5</accession>
<gene>
    <name evidence="1" type="ORF">H1R20_g7135</name>
</gene>
<comment type="caution">
    <text evidence="1">The sequence shown here is derived from an EMBL/GenBank/DDBJ whole genome shotgun (WGS) entry which is preliminary data.</text>
</comment>
<feature type="non-terminal residue" evidence="1">
    <location>
        <position position="71"/>
    </location>
</feature>
<sequence length="71" mass="7505">MIATDTFFTLNIASLSGEVEFDLAEPGLTLDITCPMSSFLDDSISSLDPEGAPVDAESVMGRNQTTFCVVA</sequence>
<reference evidence="1" key="1">
    <citation type="submission" date="2022-06" db="EMBL/GenBank/DDBJ databases">
        <title>Genome Sequence of Candolleomyces eurysporus.</title>
        <authorList>
            <person name="Buettner E."/>
        </authorList>
    </citation>
    <scope>NUCLEOTIDE SEQUENCE</scope>
    <source>
        <strain evidence="1">VTCC 930004</strain>
    </source>
</reference>
<protein>
    <submittedName>
        <fullName evidence="1">Uncharacterized protein</fullName>
    </submittedName>
</protein>
<dbReference type="AlphaFoldDB" id="A0A9W8JFM5"/>
<dbReference type="Proteomes" id="UP001140091">
    <property type="component" value="Unassembled WGS sequence"/>
</dbReference>
<evidence type="ECO:0000313" key="1">
    <source>
        <dbReference type="EMBL" id="KAJ2929950.1"/>
    </source>
</evidence>
<organism evidence="1 2">
    <name type="scientific">Candolleomyces eurysporus</name>
    <dbReference type="NCBI Taxonomy" id="2828524"/>
    <lineage>
        <taxon>Eukaryota</taxon>
        <taxon>Fungi</taxon>
        <taxon>Dikarya</taxon>
        <taxon>Basidiomycota</taxon>
        <taxon>Agaricomycotina</taxon>
        <taxon>Agaricomycetes</taxon>
        <taxon>Agaricomycetidae</taxon>
        <taxon>Agaricales</taxon>
        <taxon>Agaricineae</taxon>
        <taxon>Psathyrellaceae</taxon>
        <taxon>Candolleomyces</taxon>
    </lineage>
</organism>
<proteinExistence type="predicted"/>
<evidence type="ECO:0000313" key="2">
    <source>
        <dbReference type="Proteomes" id="UP001140091"/>
    </source>
</evidence>
<keyword evidence="2" id="KW-1185">Reference proteome</keyword>